<gene>
    <name evidence="2" type="primary">ORF214071</name>
</gene>
<name>A0A0B7BVL5_9EUPU</name>
<protein>
    <submittedName>
        <fullName evidence="2">Uncharacterized protein</fullName>
    </submittedName>
</protein>
<reference evidence="2" key="1">
    <citation type="submission" date="2014-12" db="EMBL/GenBank/DDBJ databases">
        <title>Insight into the proteome of Arion vulgaris.</title>
        <authorList>
            <person name="Aradska J."/>
            <person name="Bulat T."/>
            <person name="Smidak R."/>
            <person name="Sarate P."/>
            <person name="Gangsoo J."/>
            <person name="Sialana F."/>
            <person name="Bilban M."/>
            <person name="Lubec G."/>
        </authorList>
    </citation>
    <scope>NUCLEOTIDE SEQUENCE</scope>
    <source>
        <tissue evidence="2">Skin</tissue>
    </source>
</reference>
<evidence type="ECO:0000313" key="2">
    <source>
        <dbReference type="EMBL" id="CEK96937.1"/>
    </source>
</evidence>
<dbReference type="AlphaFoldDB" id="A0A0B7BVL5"/>
<evidence type="ECO:0000256" key="1">
    <source>
        <dbReference type="SAM" id="MobiDB-lite"/>
    </source>
</evidence>
<organism evidence="2">
    <name type="scientific">Arion vulgaris</name>
    <dbReference type="NCBI Taxonomy" id="1028688"/>
    <lineage>
        <taxon>Eukaryota</taxon>
        <taxon>Metazoa</taxon>
        <taxon>Spiralia</taxon>
        <taxon>Lophotrochozoa</taxon>
        <taxon>Mollusca</taxon>
        <taxon>Gastropoda</taxon>
        <taxon>Heterobranchia</taxon>
        <taxon>Euthyneura</taxon>
        <taxon>Panpulmonata</taxon>
        <taxon>Eupulmonata</taxon>
        <taxon>Stylommatophora</taxon>
        <taxon>Helicina</taxon>
        <taxon>Arionoidea</taxon>
        <taxon>Arionidae</taxon>
        <taxon>Arion</taxon>
    </lineage>
</organism>
<feature type="non-terminal residue" evidence="2">
    <location>
        <position position="88"/>
    </location>
</feature>
<feature type="region of interest" description="Disordered" evidence="1">
    <location>
        <begin position="34"/>
        <end position="88"/>
    </location>
</feature>
<feature type="compositionally biased region" description="Polar residues" evidence="1">
    <location>
        <begin position="59"/>
        <end position="88"/>
    </location>
</feature>
<sequence length="88" mass="10155">MMVMHQMIQIISLKLAKSTKMAIIYKFQIKQHKKTLAHKRNHQHTQATTSIHTHKQPLAHTSNHQRTQATTSTSNHQHTQGTTSTHKQ</sequence>
<feature type="compositionally biased region" description="Basic residues" evidence="1">
    <location>
        <begin position="34"/>
        <end position="43"/>
    </location>
</feature>
<proteinExistence type="predicted"/>
<accession>A0A0B7BVL5</accession>
<dbReference type="EMBL" id="HACG01050072">
    <property type="protein sequence ID" value="CEK96937.1"/>
    <property type="molecule type" value="Transcribed_RNA"/>
</dbReference>